<proteinExistence type="predicted"/>
<sequence>QQITNSQIYFPVLAGLQERASRASRRRKFSLGGLKKNVL</sequence>
<evidence type="ECO:0000313" key="1">
    <source>
        <dbReference type="EMBL" id="CAG7716960.1"/>
    </source>
</evidence>
<dbReference type="AlphaFoldDB" id="A0A8J2JHD2"/>
<gene>
    <name evidence="1" type="ORF">AFUS01_LOCUS6440</name>
</gene>
<dbReference type="Proteomes" id="UP000708208">
    <property type="component" value="Unassembled WGS sequence"/>
</dbReference>
<protein>
    <submittedName>
        <fullName evidence="1">Uncharacterized protein</fullName>
    </submittedName>
</protein>
<feature type="non-terminal residue" evidence="1">
    <location>
        <position position="39"/>
    </location>
</feature>
<organism evidence="1 2">
    <name type="scientific">Allacma fusca</name>
    <dbReference type="NCBI Taxonomy" id="39272"/>
    <lineage>
        <taxon>Eukaryota</taxon>
        <taxon>Metazoa</taxon>
        <taxon>Ecdysozoa</taxon>
        <taxon>Arthropoda</taxon>
        <taxon>Hexapoda</taxon>
        <taxon>Collembola</taxon>
        <taxon>Symphypleona</taxon>
        <taxon>Sminthuridae</taxon>
        <taxon>Allacma</taxon>
    </lineage>
</organism>
<keyword evidence="2" id="KW-1185">Reference proteome</keyword>
<dbReference type="EMBL" id="CAJVCH010042426">
    <property type="protein sequence ID" value="CAG7716960.1"/>
    <property type="molecule type" value="Genomic_DNA"/>
</dbReference>
<reference evidence="1" key="1">
    <citation type="submission" date="2021-06" db="EMBL/GenBank/DDBJ databases">
        <authorList>
            <person name="Hodson N. C."/>
            <person name="Mongue J. A."/>
            <person name="Jaron S. K."/>
        </authorList>
    </citation>
    <scope>NUCLEOTIDE SEQUENCE</scope>
</reference>
<name>A0A8J2JHD2_9HEXA</name>
<evidence type="ECO:0000313" key="2">
    <source>
        <dbReference type="Proteomes" id="UP000708208"/>
    </source>
</evidence>
<accession>A0A8J2JHD2</accession>
<comment type="caution">
    <text evidence="1">The sequence shown here is derived from an EMBL/GenBank/DDBJ whole genome shotgun (WGS) entry which is preliminary data.</text>
</comment>